<dbReference type="OrthoDB" id="9768470at2"/>
<organism evidence="7 8">
    <name type="scientific">Chitinophaga solisilvae</name>
    <dbReference type="NCBI Taxonomy" id="1233460"/>
    <lineage>
        <taxon>Bacteria</taxon>
        <taxon>Pseudomonadati</taxon>
        <taxon>Bacteroidota</taxon>
        <taxon>Chitinophagia</taxon>
        <taxon>Chitinophagales</taxon>
        <taxon>Chitinophagaceae</taxon>
        <taxon>Chitinophaga</taxon>
    </lineage>
</organism>
<keyword evidence="3" id="KW-0998">Cell outer membrane</keyword>
<dbReference type="AlphaFoldDB" id="A0A433WHN5"/>
<accession>A0A433WHN5</accession>
<sequence length="1145" mass="127426">MQHKEIIRHFIFIFLAAMFMLRVHAQTTQRIQLRKSTLTVAELAKSIESQTSVRFSYGSEVMGKLTESVKFNSLSVSLQEALEAIRMQTGIQYSIFSPVKIILKADGKKEIQPSPAGSSIVVNGVVTDAENGFPLPGTTVVTIDSRKGTATNEKGQFSLPGAAANAVLVISHIGYDRREVTVSGNTFLNIKLVQTKNKLSEVTVSAVRNHNTDASLLSERRKSAVVSDGISAQQIERTASVTTVQALQRVTGVSVTDDKYVAVRGLGDRSVIAELNGARLSSADPDRSAVPLDLIPAGLLDNITVYKTLSPDRAADASAGIVELKTKSVPTRRTLEVIAQAGFNSNIGVNGKYNGFYNDNTGFWGQQVKKHGLQDDFMRLSAQYPGGLIQMQDLFIQSRNNPAMAQEAMRINGIMQRIDPVLTTSYRKASPNQLYGISFGDSYKVFNGHKLGLVLSANYYQRYEDIYNAERNQYSLYQGVVTGSPRIFNQLHIPSFITPAYPRLGHYIGYNENTGKRTINYGGLIGVAYQFNPRHVLQFQFVGSRGAEAIASNLTGQWKNTGLNYPVYNVINQLKLTYRSFDTYNLQGEHKLLDKEWSPRITYNLSTSKTVQDEPDYRSSNYAVMRSAQQITPGGAGIGTDTYAFVTGLTHGLGNDYSSAIIADPNGRQYRKLYEDNYNARVDLTQPFTVKGLQQVIKIGGAFLRRERDYRENILGLPGSSLGGGGDLLTGVKGDIDRLVSTRYIGLKDPGAYDEEGQPRAGGFLYQIKKSPNNYTGSYETRAFYLMADVRPVSRLRVTGGVRFESTVIKAAVDTSQVYMPPALDLMTNLPGVKIRNLTDRPFSNYTVDYKPYYSANITYAVTGSMNVRLAYSTSLARPELRELTNIYAFDPFQFAVVGGNPGLENQLTRSLDFRWEWFTAPNEVLAVSAFSKSIRHQLQKVFNYKSQGTLSTSPEFPLINFQNDPNEGRVYGLEFELRRNLGFIAPRLKYFFFNTNIMMAVSRIDKNPQRLEASRINDRRSPATSPVFEQAPYSINTALDYSNPATQTNISCNFNIVGARLVQVQLDGTPDIFDRPVPVLDLVFTQQLGKYFLLKGFAKNVLDPDYKQVYTNAGNNGRYHGATYVYRQYRRGAEFSLGLAYKIL</sequence>
<dbReference type="Pfam" id="PF00593">
    <property type="entry name" value="TonB_dep_Rec_b-barrel"/>
    <property type="match status" value="1"/>
</dbReference>
<evidence type="ECO:0000256" key="3">
    <source>
        <dbReference type="ARBA" id="ARBA00023237"/>
    </source>
</evidence>
<dbReference type="Pfam" id="PF07715">
    <property type="entry name" value="Plug"/>
    <property type="match status" value="1"/>
</dbReference>
<evidence type="ECO:0000313" key="8">
    <source>
        <dbReference type="Proteomes" id="UP000281028"/>
    </source>
</evidence>
<evidence type="ECO:0000313" key="7">
    <source>
        <dbReference type="EMBL" id="NSL85897.1"/>
    </source>
</evidence>
<gene>
    <name evidence="7" type="ORF">ECE50_003580</name>
</gene>
<name>A0A433WHN5_9BACT</name>
<dbReference type="PANTHER" id="PTHR40980:SF4">
    <property type="entry name" value="TONB-DEPENDENT RECEPTOR-LIKE BETA-BARREL DOMAIN-CONTAINING PROTEIN"/>
    <property type="match status" value="1"/>
</dbReference>
<proteinExistence type="inferred from homology"/>
<evidence type="ECO:0000256" key="2">
    <source>
        <dbReference type="ARBA" id="ARBA00023136"/>
    </source>
</evidence>
<dbReference type="PANTHER" id="PTHR40980">
    <property type="entry name" value="PLUG DOMAIN-CONTAINING PROTEIN"/>
    <property type="match status" value="1"/>
</dbReference>
<evidence type="ECO:0000259" key="5">
    <source>
        <dbReference type="Pfam" id="PF00593"/>
    </source>
</evidence>
<dbReference type="InterPro" id="IPR008969">
    <property type="entry name" value="CarboxyPept-like_regulatory"/>
</dbReference>
<dbReference type="GO" id="GO:0009279">
    <property type="term" value="C:cell outer membrane"/>
    <property type="evidence" value="ECO:0007669"/>
    <property type="project" value="UniProtKB-SubCell"/>
</dbReference>
<comment type="caution">
    <text evidence="7">The sequence shown here is derived from an EMBL/GenBank/DDBJ whole genome shotgun (WGS) entry which is preliminary data.</text>
</comment>
<feature type="domain" description="TonB-dependent receptor plug" evidence="6">
    <location>
        <begin position="223"/>
        <end position="320"/>
    </location>
</feature>
<protein>
    <submittedName>
        <fullName evidence="7">TonB-dependent receptor plug domain-containing protein</fullName>
    </submittedName>
</protein>
<dbReference type="InterPro" id="IPR012910">
    <property type="entry name" value="Plug_dom"/>
</dbReference>
<reference evidence="7" key="1">
    <citation type="submission" date="2020-05" db="EMBL/GenBank/DDBJ databases">
        <title>Chitinophaga laudate sp. nov., isolated from a tropical peat swamp.</title>
        <authorList>
            <person name="Goh C.B.S."/>
            <person name="Lee M.S."/>
            <person name="Parimannan S."/>
            <person name="Pasbakhsh P."/>
            <person name="Yule C.M."/>
            <person name="Rajandas H."/>
            <person name="Loke S."/>
            <person name="Croft L."/>
            <person name="Tan J.B.L."/>
        </authorList>
    </citation>
    <scope>NUCLEOTIDE SEQUENCE</scope>
    <source>
        <strain evidence="7">Mgbs1</strain>
    </source>
</reference>
<feature type="domain" description="TonB-dependent receptor-like beta-barrel" evidence="5">
    <location>
        <begin position="643"/>
        <end position="1045"/>
    </location>
</feature>
<dbReference type="EMBL" id="RIAR02000001">
    <property type="protein sequence ID" value="NSL85897.1"/>
    <property type="molecule type" value="Genomic_DNA"/>
</dbReference>
<evidence type="ECO:0000259" key="6">
    <source>
        <dbReference type="Pfam" id="PF07715"/>
    </source>
</evidence>
<evidence type="ECO:0000256" key="4">
    <source>
        <dbReference type="RuleBase" id="RU003357"/>
    </source>
</evidence>
<dbReference type="Proteomes" id="UP000281028">
    <property type="component" value="Unassembled WGS sequence"/>
</dbReference>
<dbReference type="Gene3D" id="2.40.170.20">
    <property type="entry name" value="TonB-dependent receptor, beta-barrel domain"/>
    <property type="match status" value="1"/>
</dbReference>
<keyword evidence="4" id="KW-0798">TonB box</keyword>
<dbReference type="InterPro" id="IPR037066">
    <property type="entry name" value="Plug_dom_sf"/>
</dbReference>
<dbReference type="Gene3D" id="2.60.40.1120">
    <property type="entry name" value="Carboxypeptidase-like, regulatory domain"/>
    <property type="match status" value="1"/>
</dbReference>
<dbReference type="InterPro" id="IPR036942">
    <property type="entry name" value="Beta-barrel_TonB_sf"/>
</dbReference>
<dbReference type="SUPFAM" id="SSF49464">
    <property type="entry name" value="Carboxypeptidase regulatory domain-like"/>
    <property type="match status" value="1"/>
</dbReference>
<dbReference type="Gene3D" id="2.170.130.10">
    <property type="entry name" value="TonB-dependent receptor, plug domain"/>
    <property type="match status" value="1"/>
</dbReference>
<keyword evidence="7" id="KW-0675">Receptor</keyword>
<comment type="subcellular location">
    <subcellularLocation>
        <location evidence="1 4">Cell outer membrane</location>
    </subcellularLocation>
</comment>
<dbReference type="InterPro" id="IPR000531">
    <property type="entry name" value="Beta-barrel_TonB"/>
</dbReference>
<dbReference type="SUPFAM" id="SSF56935">
    <property type="entry name" value="Porins"/>
    <property type="match status" value="1"/>
</dbReference>
<comment type="similarity">
    <text evidence="4">Belongs to the TonB-dependent receptor family.</text>
</comment>
<dbReference type="Pfam" id="PF13715">
    <property type="entry name" value="CarbopepD_reg_2"/>
    <property type="match status" value="1"/>
</dbReference>
<keyword evidence="8" id="KW-1185">Reference proteome</keyword>
<keyword evidence="2 4" id="KW-0472">Membrane</keyword>
<evidence type="ECO:0000256" key="1">
    <source>
        <dbReference type="ARBA" id="ARBA00004442"/>
    </source>
</evidence>